<feature type="domain" description="DUF6894" evidence="1">
    <location>
        <begin position="3"/>
        <end position="59"/>
    </location>
</feature>
<comment type="caution">
    <text evidence="2">The sequence shown here is derived from an EMBL/GenBank/DDBJ whole genome shotgun (WGS) entry which is preliminary data.</text>
</comment>
<dbReference type="Pfam" id="PF21834">
    <property type="entry name" value="DUF6894"/>
    <property type="match status" value="1"/>
</dbReference>
<evidence type="ECO:0000313" key="3">
    <source>
        <dbReference type="Proteomes" id="UP000759103"/>
    </source>
</evidence>
<dbReference type="EMBL" id="JAHXZN010000001">
    <property type="protein sequence ID" value="MBW6530401.1"/>
    <property type="molecule type" value="Genomic_DNA"/>
</dbReference>
<evidence type="ECO:0000259" key="1">
    <source>
        <dbReference type="Pfam" id="PF21834"/>
    </source>
</evidence>
<sequence length="80" mass="8821">MPRFLFHLHECGVNTLDDSGRELPNLTSALEAARRDALSIMAHEVHDGHLCLSCHIEVEEPATGKRTSLAFRDVLLVSGL</sequence>
<evidence type="ECO:0000313" key="2">
    <source>
        <dbReference type="EMBL" id="MBW6530401.1"/>
    </source>
</evidence>
<accession>A0ABS7BLB1</accession>
<dbReference type="RefSeq" id="WP_219747767.1">
    <property type="nucleotide sequence ID" value="NZ_JAHXZN010000001.1"/>
</dbReference>
<dbReference type="InterPro" id="IPR054189">
    <property type="entry name" value="DUF6894"/>
</dbReference>
<organism evidence="2 3">
    <name type="scientific">Sphingomonas citri</name>
    <dbReference type="NCBI Taxonomy" id="2862499"/>
    <lineage>
        <taxon>Bacteria</taxon>
        <taxon>Pseudomonadati</taxon>
        <taxon>Pseudomonadota</taxon>
        <taxon>Alphaproteobacteria</taxon>
        <taxon>Sphingomonadales</taxon>
        <taxon>Sphingomonadaceae</taxon>
        <taxon>Sphingomonas</taxon>
    </lineage>
</organism>
<gene>
    <name evidence="2" type="ORF">KZ820_06610</name>
</gene>
<name>A0ABS7BLB1_9SPHN</name>
<protein>
    <recommendedName>
        <fullName evidence="1">DUF6894 domain-containing protein</fullName>
    </recommendedName>
</protein>
<dbReference type="Proteomes" id="UP000759103">
    <property type="component" value="Unassembled WGS sequence"/>
</dbReference>
<keyword evidence="3" id="KW-1185">Reference proteome</keyword>
<proteinExistence type="predicted"/>
<reference evidence="2 3" key="1">
    <citation type="submission" date="2021-07" db="EMBL/GenBank/DDBJ databases">
        <title>Sphingomonas sp.</title>
        <authorList>
            <person name="Feng G."/>
            <person name="Li J."/>
            <person name="Pan M."/>
        </authorList>
    </citation>
    <scope>NUCLEOTIDE SEQUENCE [LARGE SCALE GENOMIC DNA]</scope>
    <source>
        <strain evidence="2 3">RRHST34</strain>
    </source>
</reference>